<organism evidence="1">
    <name type="scientific">Bradyrhizobium barranii subsp. barranii</name>
    <dbReference type="NCBI Taxonomy" id="2823807"/>
    <lineage>
        <taxon>Bacteria</taxon>
        <taxon>Pseudomonadati</taxon>
        <taxon>Pseudomonadota</taxon>
        <taxon>Alphaproteobacteria</taxon>
        <taxon>Hyphomicrobiales</taxon>
        <taxon>Nitrobacteraceae</taxon>
        <taxon>Bradyrhizobium</taxon>
        <taxon>Bradyrhizobium barranii</taxon>
    </lineage>
</organism>
<dbReference type="AlphaFoldDB" id="A0A7Z0TL18"/>
<dbReference type="SUPFAM" id="SSF158668">
    <property type="entry name" value="MtlR-like"/>
    <property type="match status" value="1"/>
</dbReference>
<evidence type="ECO:0000313" key="1">
    <source>
        <dbReference type="EMBL" id="NYY88096.1"/>
    </source>
</evidence>
<dbReference type="PANTHER" id="PTHR37941:SF1">
    <property type="entry name" value="FUMARASE E-RELATED"/>
    <property type="match status" value="1"/>
</dbReference>
<dbReference type="RefSeq" id="WP_166343895.1">
    <property type="nucleotide sequence ID" value="NZ_CP088280.1"/>
</dbReference>
<dbReference type="EMBL" id="JACBFH010000001">
    <property type="protein sequence ID" value="NYY88096.1"/>
    <property type="molecule type" value="Genomic_DNA"/>
</dbReference>
<sequence>MKERIFERWAKLRDEIWKTDPHYRGFMATLTELNKETDRGVALVTTSFLDMLMRDAIAAFLIDNSSAAKLLAGFNAPLGSLSTRIAACHALGLITDEEAKQSDILRKVRNEFAHKIEVTFENGAVKDLCNNLSVPESDKDAKARAKFAKASMLLLIRLINRPAEVSQMRLKCVEWGKTDLDKLGGFE</sequence>
<dbReference type="GO" id="GO:0045892">
    <property type="term" value="P:negative regulation of DNA-templated transcription"/>
    <property type="evidence" value="ECO:0007669"/>
    <property type="project" value="TreeGrafter"/>
</dbReference>
<evidence type="ECO:0000313" key="2">
    <source>
        <dbReference type="EMBL" id="UGX95781.1"/>
    </source>
</evidence>
<reference evidence="2 3" key="3">
    <citation type="journal article" date="2022" name="Int. J. Syst. Evol. Microbiol.">
        <title>Strains of Bradyrhizobium barranii sp. nov. associated with legumes native to Canada are symbionts of soybeans and belong to different subspecies (subsp. barranii subsp. nov. and subsp. apii subsp. nov.) and symbiovars (sv. glycinearum and sv. septentrionale).</title>
        <authorList>
            <person name="Bromfield E.S.P."/>
            <person name="Cloutier S."/>
            <person name="Wasai-Hara S."/>
            <person name="Minamisawa K."/>
        </authorList>
    </citation>
    <scope>NUCLEOTIDE SEQUENCE [LARGE SCALE GENOMIC DNA]</scope>
    <source>
        <strain evidence="2 3">323S2</strain>
    </source>
</reference>
<dbReference type="EMBL" id="CP088280">
    <property type="protein sequence ID" value="UGX95781.1"/>
    <property type="molecule type" value="Genomic_DNA"/>
</dbReference>
<accession>A0A7Z0TL18</accession>
<reference evidence="1" key="2">
    <citation type="submission" date="2020-06" db="EMBL/GenBank/DDBJ databases">
        <title>Whole Genome Sequence of Bradyrhizobium sp. Strain 323S2.</title>
        <authorList>
            <person name="Bromfield E.S.P."/>
        </authorList>
    </citation>
    <scope>NUCLEOTIDE SEQUENCE [LARGE SCALE GENOMIC DNA]</scope>
    <source>
        <strain evidence="1">323S2</strain>
    </source>
</reference>
<protein>
    <submittedName>
        <fullName evidence="1">Transcriptional regulator</fullName>
    </submittedName>
</protein>
<gene>
    <name evidence="2" type="ORF">G6321_00011825</name>
    <name evidence="1" type="ORF">G6321_06420</name>
</gene>
<dbReference type="PANTHER" id="PTHR37941">
    <property type="entry name" value="FUMARASE E-RELATED"/>
    <property type="match status" value="1"/>
</dbReference>
<dbReference type="Gene3D" id="1.20.120.330">
    <property type="entry name" value="Nucleotidyltransferases domain 2"/>
    <property type="match status" value="1"/>
</dbReference>
<dbReference type="Proteomes" id="UP000564836">
    <property type="component" value="Chromosome"/>
</dbReference>
<evidence type="ECO:0000313" key="3">
    <source>
        <dbReference type="Proteomes" id="UP000564836"/>
    </source>
</evidence>
<dbReference type="InterPro" id="IPR038026">
    <property type="entry name" value="MtlR-like_sf"/>
</dbReference>
<dbReference type="InterPro" id="IPR007761">
    <property type="entry name" value="MtlR-like"/>
</dbReference>
<proteinExistence type="predicted"/>
<name>A0A7Z0TL18_9BRAD</name>
<reference evidence="2 3" key="1">
    <citation type="journal article" date="2017" name="Syst. Appl. Microbiol.">
        <title>Soybeans inoculated with root zone soils of Canadian native legumes harbour diverse and novel Bradyrhizobium spp. that possess agricultural potential.</title>
        <authorList>
            <person name="Bromfield E.S.P."/>
            <person name="Cloutier S."/>
            <person name="Tambong J.T."/>
            <person name="Tran Thi T.V."/>
        </authorList>
    </citation>
    <scope>NUCLEOTIDE SEQUENCE [LARGE SCALE GENOMIC DNA]</scope>
    <source>
        <strain evidence="2 3">323S2</strain>
    </source>
</reference>